<dbReference type="Gene3D" id="2.10.25.10">
    <property type="entry name" value="Laminin"/>
    <property type="match status" value="8"/>
</dbReference>
<dbReference type="GO" id="GO:0007154">
    <property type="term" value="P:cell communication"/>
    <property type="evidence" value="ECO:0007669"/>
    <property type="project" value="InterPro"/>
</dbReference>
<evidence type="ECO:0000256" key="13">
    <source>
        <dbReference type="ARBA" id="ARBA00022989"/>
    </source>
</evidence>
<dbReference type="FunFam" id="2.10.25.10:FF:000018">
    <property type="entry name" value="Delta-like 1"/>
    <property type="match status" value="1"/>
</dbReference>
<feature type="disulfide bond" evidence="17">
    <location>
        <begin position="288"/>
        <end position="297"/>
    </location>
</feature>
<evidence type="ECO:0000256" key="14">
    <source>
        <dbReference type="ARBA" id="ARBA00023136"/>
    </source>
</evidence>
<evidence type="ECO:0000313" key="27">
    <source>
        <dbReference type="Proteomes" id="UP000274756"/>
    </source>
</evidence>
<keyword evidence="7" id="KW-0964">Secreted</keyword>
<dbReference type="InterPro" id="IPR018097">
    <property type="entry name" value="EGF_Ca-bd_CS"/>
</dbReference>
<dbReference type="FunFam" id="2.10.25.10:FF:000095">
    <property type="entry name" value="Notch, isoform B"/>
    <property type="match status" value="1"/>
</dbReference>
<dbReference type="STRING" id="318479.A0A0N4U0E5"/>
<dbReference type="InterPro" id="IPR000742">
    <property type="entry name" value="EGF"/>
</dbReference>
<feature type="transmembrane region" description="Helical" evidence="21">
    <location>
        <begin position="564"/>
        <end position="586"/>
    </location>
</feature>
<feature type="region of interest" description="Disordered" evidence="20">
    <location>
        <begin position="739"/>
        <end position="762"/>
    </location>
</feature>
<dbReference type="Proteomes" id="UP000274756">
    <property type="component" value="Unassembled WGS sequence"/>
</dbReference>
<keyword evidence="14 19" id="KW-0472">Membrane</keyword>
<dbReference type="FunFam" id="2.10.25.10:FF:000064">
    <property type="entry name" value="Delta-like protein"/>
    <property type="match status" value="1"/>
</dbReference>
<feature type="disulfide bond" evidence="18">
    <location>
        <begin position="185"/>
        <end position="194"/>
    </location>
</feature>
<feature type="disulfide bond" evidence="17">
    <location>
        <begin position="326"/>
        <end position="335"/>
    </location>
</feature>
<dbReference type="InterPro" id="IPR013032">
    <property type="entry name" value="EGF-like_CS"/>
</dbReference>
<dbReference type="Gene3D" id="2.10.25.140">
    <property type="match status" value="1"/>
</dbReference>
<feature type="disulfide bond" evidence="17">
    <location>
        <begin position="481"/>
        <end position="490"/>
    </location>
</feature>
<dbReference type="SUPFAM" id="SSF57184">
    <property type="entry name" value="Growth factor receptor domain"/>
    <property type="match status" value="1"/>
</dbReference>
<evidence type="ECO:0000256" key="18">
    <source>
        <dbReference type="PROSITE-ProRule" id="PRU00377"/>
    </source>
</evidence>
<dbReference type="GO" id="GO:0005576">
    <property type="term" value="C:extracellular region"/>
    <property type="evidence" value="ECO:0007669"/>
    <property type="project" value="UniProtKB-SubCell"/>
</dbReference>
<feature type="signal peptide" evidence="22">
    <location>
        <begin position="1"/>
        <end position="15"/>
    </location>
</feature>
<evidence type="ECO:0000256" key="6">
    <source>
        <dbReference type="ARBA" id="ARBA00022490"/>
    </source>
</evidence>
<evidence type="ECO:0000256" key="2">
    <source>
        <dbReference type="ARBA" id="ARBA00004496"/>
    </source>
</evidence>
<evidence type="ECO:0000256" key="20">
    <source>
        <dbReference type="SAM" id="MobiDB-lite"/>
    </source>
</evidence>
<dbReference type="FunFam" id="2.10.25.10:FF:000425">
    <property type="entry name" value="Eyes shut homolog"/>
    <property type="match status" value="1"/>
</dbReference>
<keyword evidence="27" id="KW-1185">Reference proteome</keyword>
<dbReference type="Gene3D" id="2.60.40.3510">
    <property type="match status" value="1"/>
</dbReference>
<evidence type="ECO:0000256" key="3">
    <source>
        <dbReference type="ARBA" id="ARBA00004613"/>
    </source>
</evidence>
<feature type="compositionally biased region" description="Basic and acidic residues" evidence="20">
    <location>
        <begin position="744"/>
        <end position="755"/>
    </location>
</feature>
<feature type="disulfide bond" evidence="17">
    <location>
        <begin position="403"/>
        <end position="412"/>
    </location>
</feature>
<dbReference type="Pfam" id="PF21700">
    <property type="entry name" value="EGF_DL_JAG"/>
    <property type="match status" value="1"/>
</dbReference>
<feature type="domain" description="EGF-like" evidence="23">
    <location>
        <begin position="300"/>
        <end position="336"/>
    </location>
</feature>
<dbReference type="GO" id="GO:0048666">
    <property type="term" value="P:neuron development"/>
    <property type="evidence" value="ECO:0007669"/>
    <property type="project" value="UniProtKB-ARBA"/>
</dbReference>
<dbReference type="InterPro" id="IPR001881">
    <property type="entry name" value="EGF-like_Ca-bd_dom"/>
</dbReference>
<keyword evidence="4 19" id="KW-0217">Developmental protein</keyword>
<comment type="function">
    <text evidence="19">Putative Notch ligand involved in the mediation of Notch signaling.</text>
</comment>
<dbReference type="GO" id="GO:0005886">
    <property type="term" value="C:plasma membrane"/>
    <property type="evidence" value="ECO:0007669"/>
    <property type="project" value="UniProtKB-SubCell"/>
</dbReference>
<evidence type="ECO:0000256" key="1">
    <source>
        <dbReference type="ARBA" id="ARBA00004251"/>
    </source>
</evidence>
<dbReference type="Pfam" id="PF00008">
    <property type="entry name" value="EGF"/>
    <property type="match status" value="4"/>
</dbReference>
<evidence type="ECO:0000259" key="24">
    <source>
        <dbReference type="PROSITE" id="PS51051"/>
    </source>
</evidence>
<dbReference type="FunFam" id="2.10.25.10:FF:000230">
    <property type="entry name" value="Delta-like protein"/>
    <property type="match status" value="1"/>
</dbReference>
<feature type="disulfide bond" evidence="17">
    <location>
        <begin position="519"/>
        <end position="528"/>
    </location>
</feature>
<keyword evidence="6" id="KW-0963">Cytoplasm</keyword>
<dbReference type="CDD" id="cd00054">
    <property type="entry name" value="EGF_CA"/>
    <property type="match status" value="6"/>
</dbReference>
<keyword evidence="9 19" id="KW-0812">Transmembrane</keyword>
<dbReference type="Proteomes" id="UP000038040">
    <property type="component" value="Unplaced"/>
</dbReference>
<evidence type="ECO:0000256" key="10">
    <source>
        <dbReference type="ARBA" id="ARBA00022729"/>
    </source>
</evidence>
<feature type="compositionally biased region" description="Polar residues" evidence="20">
    <location>
        <begin position="654"/>
        <end position="664"/>
    </location>
</feature>
<evidence type="ECO:0000313" key="26">
    <source>
        <dbReference type="Proteomes" id="UP000038040"/>
    </source>
</evidence>
<feature type="domain" description="EGF-like" evidence="23">
    <location>
        <begin position="493"/>
        <end position="529"/>
    </location>
</feature>
<evidence type="ECO:0000256" key="19">
    <source>
        <dbReference type="RuleBase" id="RU280815"/>
    </source>
</evidence>
<sequence length="762" mass="85036">MQISTLLIVFHIVMGCSILHLVGFNTLEFLCNCNGFFEIKLISLTLNGNEQFHPEFHICLKNFERLINHNGDCAYGKIIVDANIFRRGSQIKLNFTWTESFTLITEAWEVKNKTTKGMLFYNAFQREKISSGNQWIEEVFNRKNGDSFRIAYRIICDENYYGPRCGKTCTPSKQIKCLSDGSVACEFGWHGQNCNIASARCEGCLNGHCEQPDSCRCKPGWTGAKCDQCIPYPGCKHGTCIKPNQCICYEGWGGHFCNEDLNYCTTHGPCKNGATCSNTGHGHYTCSCIEGFTGINCESLILNCSSKPCLNDGLCKDTIGNYTCQCRAGYIGRHCQMTAKSCEDRPCENGALCSATSGGFKCHCLPGWRGANCDKKLGPCNRTTCWNGGKCVEKWDGNYECICPVDFKGKNCEENANECTLSNPCLNGGRCIDEGNNYKCQCRDGYSGTLCQDKIKTCVNKPCLNGGRCINHIEGDYQCRCPLGFFGKNCDIKKSACTPNLCKNGGTCMDHIDKYDCVCQPCFSGKDCSSMIMECKDDNSMLVANSTSRAKQEPTVSNLRSQGALIFLLSICTVLFLFAILVFLWCKRFVNSKRDTEAITQNDMNSRKLARYSVQQTSSSICCSYSDMNYFERDYHQKTVENQKKPEANEENNQRYGTEPSNRKVTARPTMLISPTPNTRQSLHISGKNASNNFALLSTLESGNLYEEIDCYSSKDVGYTTIEDTTLADFAQEEQVSESMCIGSERRDSANRDDIADLQTNL</sequence>
<feature type="chain" id="PRO_5033231475" description="Delta-like protein" evidence="22">
    <location>
        <begin position="16"/>
        <end position="762"/>
    </location>
</feature>
<proteinExistence type="predicted"/>
<dbReference type="SMART" id="SM00181">
    <property type="entry name" value="EGF"/>
    <property type="match status" value="9"/>
</dbReference>
<dbReference type="PANTHER" id="PTHR24044:SF488">
    <property type="entry name" value="NEUROGENIC LOCUS PROTEIN DELTA"/>
    <property type="match status" value="1"/>
</dbReference>
<dbReference type="FunFam" id="2.10.25.10:FF:000472">
    <property type="entry name" value="Uncharacterized protein, isoform A"/>
    <property type="match status" value="1"/>
</dbReference>
<dbReference type="SUPFAM" id="SSF57196">
    <property type="entry name" value="EGF/Laminin"/>
    <property type="match status" value="3"/>
</dbReference>
<organism evidence="26 28">
    <name type="scientific">Dracunculus medinensis</name>
    <name type="common">Guinea worm</name>
    <dbReference type="NCBI Taxonomy" id="318479"/>
    <lineage>
        <taxon>Eukaryota</taxon>
        <taxon>Metazoa</taxon>
        <taxon>Ecdysozoa</taxon>
        <taxon>Nematoda</taxon>
        <taxon>Chromadorea</taxon>
        <taxon>Rhabditida</taxon>
        <taxon>Spirurina</taxon>
        <taxon>Dracunculoidea</taxon>
        <taxon>Dracunculidae</taxon>
        <taxon>Dracunculus</taxon>
    </lineage>
</organism>
<gene>
    <name evidence="25" type="ORF">DME_LOCUS4381</name>
</gene>
<dbReference type="InterPro" id="IPR009030">
    <property type="entry name" value="Growth_fac_rcpt_cys_sf"/>
</dbReference>
<dbReference type="SMART" id="SM00051">
    <property type="entry name" value="DSL"/>
    <property type="match status" value="1"/>
</dbReference>
<keyword evidence="5" id="KW-1003">Cell membrane</keyword>
<feature type="domain" description="EGF-like" evidence="23">
    <location>
        <begin position="260"/>
        <end position="298"/>
    </location>
</feature>
<keyword evidence="15 17" id="KW-1015">Disulfide bond</keyword>
<evidence type="ECO:0000256" key="11">
    <source>
        <dbReference type="ARBA" id="ARBA00022737"/>
    </source>
</evidence>
<comment type="subcellular location">
    <subcellularLocation>
        <location evidence="1">Cell membrane</location>
        <topology evidence="1">Single-pass type I membrane protein</topology>
    </subcellularLocation>
    <subcellularLocation>
        <location evidence="2">Cytoplasm</location>
    </subcellularLocation>
    <subcellularLocation>
        <location evidence="19">Membrane</location>
        <topology evidence="19">Single-pass type I membrane protein</topology>
    </subcellularLocation>
    <subcellularLocation>
        <location evidence="3">Secreted</location>
    </subcellularLocation>
</comment>
<dbReference type="GO" id="GO:0005509">
    <property type="term" value="F:calcium ion binding"/>
    <property type="evidence" value="ECO:0007669"/>
    <property type="project" value="InterPro"/>
</dbReference>
<comment type="caution">
    <text evidence="17">Lacks conserved residue(s) required for the propagation of feature annotation.</text>
</comment>
<keyword evidence="13 19" id="KW-1133">Transmembrane helix</keyword>
<dbReference type="PROSITE" id="PS51051">
    <property type="entry name" value="DSL"/>
    <property type="match status" value="1"/>
</dbReference>
<keyword evidence="11 19" id="KW-0677">Repeat</keyword>
<evidence type="ECO:0000256" key="15">
    <source>
        <dbReference type="ARBA" id="ARBA00023157"/>
    </source>
</evidence>
<accession>A0A0N4U0E5</accession>
<dbReference type="GO" id="GO:0023052">
    <property type="term" value="P:signaling"/>
    <property type="evidence" value="ECO:0007669"/>
    <property type="project" value="UniProtKB-ARBA"/>
</dbReference>
<feature type="domain" description="DSL" evidence="24">
    <location>
        <begin position="154"/>
        <end position="194"/>
    </location>
</feature>
<feature type="domain" description="EGF-like" evidence="23">
    <location>
        <begin position="338"/>
        <end position="374"/>
    </location>
</feature>
<dbReference type="PROSITE" id="PS00010">
    <property type="entry name" value="ASX_HYDROXYL"/>
    <property type="match status" value="3"/>
</dbReference>
<dbReference type="Pfam" id="PF01414">
    <property type="entry name" value="DSL"/>
    <property type="match status" value="1"/>
</dbReference>
<protein>
    <recommendedName>
        <fullName evidence="19">Delta-like protein</fullName>
    </recommendedName>
</protein>
<dbReference type="FunFam" id="2.10.25.10:FF:000391">
    <property type="entry name" value="Weary, isoform C"/>
    <property type="match status" value="1"/>
</dbReference>
<evidence type="ECO:0000256" key="21">
    <source>
        <dbReference type="SAM" id="Phobius"/>
    </source>
</evidence>
<dbReference type="PANTHER" id="PTHR24044">
    <property type="entry name" value="NOTCH LIGAND FAMILY MEMBER"/>
    <property type="match status" value="1"/>
</dbReference>
<evidence type="ECO:0000256" key="22">
    <source>
        <dbReference type="SAM" id="SignalP"/>
    </source>
</evidence>
<feature type="domain" description="EGF-like" evidence="23">
    <location>
        <begin position="415"/>
        <end position="452"/>
    </location>
</feature>
<name>A0A0N4U0E5_DRAME</name>
<evidence type="ECO:0000256" key="17">
    <source>
        <dbReference type="PROSITE-ProRule" id="PRU00076"/>
    </source>
</evidence>
<keyword evidence="16" id="KW-0325">Glycoprotein</keyword>
<feature type="disulfide bond" evidence="17">
    <location>
        <begin position="442"/>
        <end position="451"/>
    </location>
</feature>
<feature type="disulfide bond" evidence="17">
    <location>
        <begin position="364"/>
        <end position="373"/>
    </location>
</feature>
<dbReference type="GO" id="GO:0005737">
    <property type="term" value="C:cytoplasm"/>
    <property type="evidence" value="ECO:0007669"/>
    <property type="project" value="UniProtKB-SubCell"/>
</dbReference>
<dbReference type="PROSITE" id="PS01186">
    <property type="entry name" value="EGF_2"/>
    <property type="match status" value="6"/>
</dbReference>
<feature type="region of interest" description="Disordered" evidence="20">
    <location>
        <begin position="640"/>
        <end position="664"/>
    </location>
</feature>
<evidence type="ECO:0000313" key="28">
    <source>
        <dbReference type="WBParaSite" id="DME_0000002101-mRNA-1"/>
    </source>
</evidence>
<dbReference type="OrthoDB" id="5912267at2759"/>
<keyword evidence="10 19" id="KW-0732">Signal</keyword>
<dbReference type="PROSITE" id="PS01187">
    <property type="entry name" value="EGF_CA"/>
    <property type="match status" value="1"/>
</dbReference>
<dbReference type="GO" id="GO:0042063">
    <property type="term" value="P:gliogenesis"/>
    <property type="evidence" value="ECO:0007669"/>
    <property type="project" value="UniProtKB-ARBA"/>
</dbReference>
<evidence type="ECO:0000256" key="8">
    <source>
        <dbReference type="ARBA" id="ARBA00022536"/>
    </source>
</evidence>
<dbReference type="WBParaSite" id="DME_0000002101-mRNA-1">
    <property type="protein sequence ID" value="DME_0000002101-mRNA-1"/>
    <property type="gene ID" value="DME_0000002101"/>
</dbReference>
<dbReference type="PROSITE" id="PS50026">
    <property type="entry name" value="EGF_3"/>
    <property type="match status" value="7"/>
</dbReference>
<evidence type="ECO:0000256" key="7">
    <source>
        <dbReference type="ARBA" id="ARBA00022525"/>
    </source>
</evidence>
<evidence type="ECO:0000313" key="25">
    <source>
        <dbReference type="EMBL" id="VDN54408.1"/>
    </source>
</evidence>
<dbReference type="EMBL" id="UYYG01001150">
    <property type="protein sequence ID" value="VDN54408.1"/>
    <property type="molecule type" value="Genomic_DNA"/>
</dbReference>
<reference evidence="28" key="1">
    <citation type="submission" date="2017-02" db="UniProtKB">
        <authorList>
            <consortium name="WormBaseParasite"/>
        </authorList>
    </citation>
    <scope>IDENTIFICATION</scope>
</reference>
<reference evidence="25 27" key="2">
    <citation type="submission" date="2018-11" db="EMBL/GenBank/DDBJ databases">
        <authorList>
            <consortium name="Pathogen Informatics"/>
        </authorList>
    </citation>
    <scope>NUCLEOTIDE SEQUENCE [LARGE SCALE GENOMIC DNA]</scope>
</reference>
<evidence type="ECO:0000256" key="9">
    <source>
        <dbReference type="ARBA" id="ARBA00022692"/>
    </source>
</evidence>
<dbReference type="InterPro" id="IPR001774">
    <property type="entry name" value="DSL"/>
</dbReference>
<dbReference type="PROSITE" id="PS00022">
    <property type="entry name" value="EGF_1"/>
    <property type="match status" value="8"/>
</dbReference>
<evidence type="ECO:0000256" key="4">
    <source>
        <dbReference type="ARBA" id="ARBA00022473"/>
    </source>
</evidence>
<evidence type="ECO:0000256" key="16">
    <source>
        <dbReference type="ARBA" id="ARBA00023180"/>
    </source>
</evidence>
<dbReference type="Pfam" id="PF12661">
    <property type="entry name" value="hEGF"/>
    <property type="match status" value="3"/>
</dbReference>
<feature type="domain" description="EGF-like" evidence="23">
    <location>
        <begin position="376"/>
        <end position="413"/>
    </location>
</feature>
<evidence type="ECO:0000256" key="5">
    <source>
        <dbReference type="ARBA" id="ARBA00022475"/>
    </source>
</evidence>
<dbReference type="GO" id="GO:0000902">
    <property type="term" value="P:cell morphogenesis"/>
    <property type="evidence" value="ECO:0007669"/>
    <property type="project" value="UniProtKB-ARBA"/>
</dbReference>
<dbReference type="InterPro" id="IPR050906">
    <property type="entry name" value="Notch_signaling"/>
</dbReference>
<dbReference type="SMART" id="SM00179">
    <property type="entry name" value="EGF_CA"/>
    <property type="match status" value="7"/>
</dbReference>
<dbReference type="InterPro" id="IPR000152">
    <property type="entry name" value="EGF-type_Asp/Asn_hydroxyl_site"/>
</dbReference>
<evidence type="ECO:0000259" key="23">
    <source>
        <dbReference type="PROSITE" id="PS50026"/>
    </source>
</evidence>
<keyword evidence="8 17" id="KW-0245">EGF-like domain</keyword>
<feature type="disulfide bond" evidence="18">
    <location>
        <begin position="156"/>
        <end position="165"/>
    </location>
</feature>
<keyword evidence="12" id="KW-0106">Calcium</keyword>
<feature type="domain" description="EGF-like" evidence="23">
    <location>
        <begin position="454"/>
        <end position="491"/>
    </location>
</feature>
<dbReference type="AlphaFoldDB" id="A0A0N4U0E5"/>
<evidence type="ECO:0000256" key="12">
    <source>
        <dbReference type="ARBA" id="ARBA00022837"/>
    </source>
</evidence>